<comment type="similarity">
    <text evidence="2 6">Belongs to the trans-sulfuration enzymes family.</text>
</comment>
<dbReference type="InterPro" id="IPR054542">
    <property type="entry name" value="Cys_met_metab_PP"/>
</dbReference>
<dbReference type="GO" id="GO:0006535">
    <property type="term" value="P:cysteine biosynthetic process from serine"/>
    <property type="evidence" value="ECO:0007669"/>
    <property type="project" value="TreeGrafter"/>
</dbReference>
<dbReference type="Gene3D" id="3.90.1150.10">
    <property type="entry name" value="Aspartate Aminotransferase, domain 1"/>
    <property type="match status" value="1"/>
</dbReference>
<dbReference type="PIRSF" id="PIRSF001434">
    <property type="entry name" value="CGS"/>
    <property type="match status" value="1"/>
</dbReference>
<keyword evidence="3" id="KW-0808">Transferase</keyword>
<dbReference type="SUPFAM" id="SSF53383">
    <property type="entry name" value="PLP-dependent transferases"/>
    <property type="match status" value="1"/>
</dbReference>
<evidence type="ECO:0000313" key="9">
    <source>
        <dbReference type="Proteomes" id="UP000198802"/>
    </source>
</evidence>
<keyword evidence="9" id="KW-1185">Reference proteome</keyword>
<dbReference type="InterPro" id="IPR006235">
    <property type="entry name" value="OAc-hSer/O-AcSer_sulfhydrylase"/>
</dbReference>
<dbReference type="NCBIfam" id="TIGR01326">
    <property type="entry name" value="OAH_OAS_sulfhy"/>
    <property type="match status" value="1"/>
</dbReference>
<feature type="compositionally biased region" description="Polar residues" evidence="7">
    <location>
        <begin position="1"/>
        <end position="12"/>
    </location>
</feature>
<evidence type="ECO:0000256" key="1">
    <source>
        <dbReference type="ARBA" id="ARBA00001933"/>
    </source>
</evidence>
<evidence type="ECO:0000256" key="5">
    <source>
        <dbReference type="PIRSR" id="PIRSR001434-2"/>
    </source>
</evidence>
<comment type="cofactor">
    <cofactor evidence="1 6">
        <name>pyridoxal 5'-phosphate</name>
        <dbReference type="ChEBI" id="CHEBI:597326"/>
    </cofactor>
</comment>
<sequence>MTDTVDPVTQTADLREPGTGVRSAAWSFETRQVHAGTTADPTTGARAVPIYQSASFVFADAAQAAGLFALTETGFTYTRVVNPTHDALEQRVADLEGGVAALATASGQAAQTLALLNVASAGDHIVSSASLYGGTYALFRHTLADLGIETTFVDDPDDPDAWRAAIRPRTAAFYGETIGNPRGNVLDIAAVAGVAHDAGIPLVVDNTLASPYLARPFEHGADIVVHSATKFIGGHGTSIGGIIVDGGRFDWGNGRYPRFTQPDPAYDGLVFLDAFPETAYILRARARLLRDLGPALSPMNAFLLLQGLETLSLRMERHSTNALRVAQWLRDRDDVTAVAYPGLPDSPWRAAADRYLPRGTGAVLAFELADGLRRGPAFIEALTLHSHLANVGDVRSLAIHPASTTHAQLTPQQRRASGVSADQIRLSVGLEGIDDILADLDGAFRALR</sequence>
<feature type="modified residue" description="N6-(pyridoxal phosphate)lysine" evidence="5">
    <location>
        <position position="230"/>
    </location>
</feature>
<dbReference type="Gene3D" id="3.40.640.10">
    <property type="entry name" value="Type I PLP-dependent aspartate aminotransferase-like (Major domain)"/>
    <property type="match status" value="1"/>
</dbReference>
<reference evidence="9" key="1">
    <citation type="submission" date="2015-11" db="EMBL/GenBank/DDBJ databases">
        <authorList>
            <person name="Varghese N."/>
        </authorList>
    </citation>
    <scope>NUCLEOTIDE SEQUENCE [LARGE SCALE GENOMIC DNA]</scope>
    <source>
        <strain evidence="9">DSM 45899</strain>
    </source>
</reference>
<name>A0A0S4QLX8_9ACTN</name>
<evidence type="ECO:0000256" key="4">
    <source>
        <dbReference type="ARBA" id="ARBA00022898"/>
    </source>
</evidence>
<feature type="region of interest" description="Disordered" evidence="7">
    <location>
        <begin position="1"/>
        <end position="21"/>
    </location>
</feature>
<dbReference type="RefSeq" id="WP_397311299.1">
    <property type="nucleotide sequence ID" value="NZ_FAOZ01000007.1"/>
</dbReference>
<keyword evidence="4 5" id="KW-0663">Pyridoxal phosphate</keyword>
<dbReference type="EMBL" id="FAOZ01000007">
    <property type="protein sequence ID" value="CUU56324.1"/>
    <property type="molecule type" value="Genomic_DNA"/>
</dbReference>
<dbReference type="GO" id="GO:0030170">
    <property type="term" value="F:pyridoxal phosphate binding"/>
    <property type="evidence" value="ECO:0007669"/>
    <property type="project" value="InterPro"/>
</dbReference>
<evidence type="ECO:0000256" key="7">
    <source>
        <dbReference type="SAM" id="MobiDB-lite"/>
    </source>
</evidence>
<evidence type="ECO:0000313" key="8">
    <source>
        <dbReference type="EMBL" id="CUU56324.1"/>
    </source>
</evidence>
<dbReference type="InterPro" id="IPR015424">
    <property type="entry name" value="PyrdxlP-dep_Trfase"/>
</dbReference>
<dbReference type="InterPro" id="IPR000277">
    <property type="entry name" value="Cys/Met-Metab_PyrdxlP-dep_enz"/>
</dbReference>
<dbReference type="InterPro" id="IPR015422">
    <property type="entry name" value="PyrdxlP-dep_Trfase_small"/>
</dbReference>
<dbReference type="GO" id="GO:0019346">
    <property type="term" value="P:transsulfuration"/>
    <property type="evidence" value="ECO:0007669"/>
    <property type="project" value="InterPro"/>
</dbReference>
<evidence type="ECO:0000256" key="3">
    <source>
        <dbReference type="ARBA" id="ARBA00022679"/>
    </source>
</evidence>
<dbReference type="InterPro" id="IPR015421">
    <property type="entry name" value="PyrdxlP-dep_Trfase_major"/>
</dbReference>
<evidence type="ECO:0000256" key="2">
    <source>
        <dbReference type="ARBA" id="ARBA00009077"/>
    </source>
</evidence>
<protein>
    <submittedName>
        <fullName evidence="8">O-acetylhomoserine (Thiol)-lyase</fullName>
    </submittedName>
</protein>
<dbReference type="GO" id="GO:0004124">
    <property type="term" value="F:cysteine synthase activity"/>
    <property type="evidence" value="ECO:0007669"/>
    <property type="project" value="TreeGrafter"/>
</dbReference>
<dbReference type="GO" id="GO:0003961">
    <property type="term" value="F:O-acetylhomoserine aminocarboxypropyltransferase activity"/>
    <property type="evidence" value="ECO:0007669"/>
    <property type="project" value="TreeGrafter"/>
</dbReference>
<dbReference type="PANTHER" id="PTHR43797">
    <property type="entry name" value="HOMOCYSTEINE/CYSTEINE SYNTHASE"/>
    <property type="match status" value="1"/>
</dbReference>
<proteinExistence type="inferred from homology"/>
<dbReference type="AlphaFoldDB" id="A0A0S4QLX8"/>
<dbReference type="GO" id="GO:0071269">
    <property type="term" value="P:L-homocysteine biosynthetic process"/>
    <property type="evidence" value="ECO:0007669"/>
    <property type="project" value="TreeGrafter"/>
</dbReference>
<dbReference type="CDD" id="cd00614">
    <property type="entry name" value="CGS_like"/>
    <property type="match status" value="1"/>
</dbReference>
<dbReference type="GO" id="GO:0016829">
    <property type="term" value="F:lyase activity"/>
    <property type="evidence" value="ECO:0007669"/>
    <property type="project" value="UniProtKB-KW"/>
</dbReference>
<dbReference type="Proteomes" id="UP000198802">
    <property type="component" value="Unassembled WGS sequence"/>
</dbReference>
<dbReference type="Pfam" id="PF01053">
    <property type="entry name" value="Cys_Met_Meta_PP"/>
    <property type="match status" value="1"/>
</dbReference>
<keyword evidence="8" id="KW-0456">Lyase</keyword>
<dbReference type="GO" id="GO:0005737">
    <property type="term" value="C:cytoplasm"/>
    <property type="evidence" value="ECO:0007669"/>
    <property type="project" value="TreeGrafter"/>
</dbReference>
<dbReference type="NCBIfam" id="NF005872">
    <property type="entry name" value="PRK07812.1"/>
    <property type="match status" value="1"/>
</dbReference>
<organism evidence="8 9">
    <name type="scientific">Parafrankia irregularis</name>
    <dbReference type="NCBI Taxonomy" id="795642"/>
    <lineage>
        <taxon>Bacteria</taxon>
        <taxon>Bacillati</taxon>
        <taxon>Actinomycetota</taxon>
        <taxon>Actinomycetes</taxon>
        <taxon>Frankiales</taxon>
        <taxon>Frankiaceae</taxon>
        <taxon>Parafrankia</taxon>
    </lineage>
</organism>
<gene>
    <name evidence="8" type="ORF">Ga0074812_107208</name>
</gene>
<accession>A0A0S4QLX8</accession>
<dbReference type="PROSITE" id="PS00868">
    <property type="entry name" value="CYS_MET_METAB_PP"/>
    <property type="match status" value="1"/>
</dbReference>
<dbReference type="PANTHER" id="PTHR43797:SF2">
    <property type="entry name" value="HOMOCYSTEINE_CYSTEINE SYNTHASE"/>
    <property type="match status" value="1"/>
</dbReference>
<dbReference type="FunFam" id="3.40.640.10:FF:000035">
    <property type="entry name" value="O-succinylhomoserine sulfhydrylase"/>
    <property type="match status" value="1"/>
</dbReference>
<evidence type="ECO:0000256" key="6">
    <source>
        <dbReference type="RuleBase" id="RU362118"/>
    </source>
</evidence>